<sequence>MLSKTRNRIKELERKVTELEYSISLYIPLCNAIRIKEVLRGSLNHLNLDISGNG</sequence>
<evidence type="ECO:0000313" key="1">
    <source>
        <dbReference type="EMBL" id="QJA58619.1"/>
    </source>
</evidence>
<name>A0A6M3IM87_9ZZZZ</name>
<dbReference type="EMBL" id="MT141939">
    <property type="protein sequence ID" value="QJA72291.1"/>
    <property type="molecule type" value="Genomic_DNA"/>
</dbReference>
<evidence type="ECO:0000313" key="2">
    <source>
        <dbReference type="EMBL" id="QJA72291.1"/>
    </source>
</evidence>
<protein>
    <submittedName>
        <fullName evidence="1">Uncharacterized protein</fullName>
    </submittedName>
</protein>
<dbReference type="AlphaFoldDB" id="A0A6M3IM87"/>
<dbReference type="EMBL" id="MT141332">
    <property type="protein sequence ID" value="QJA58619.1"/>
    <property type="molecule type" value="Genomic_DNA"/>
</dbReference>
<organism evidence="1">
    <name type="scientific">viral metagenome</name>
    <dbReference type="NCBI Taxonomy" id="1070528"/>
    <lineage>
        <taxon>unclassified sequences</taxon>
        <taxon>metagenomes</taxon>
        <taxon>organismal metagenomes</taxon>
    </lineage>
</organism>
<proteinExistence type="predicted"/>
<gene>
    <name evidence="2" type="ORF">MM415A02811_0009</name>
    <name evidence="1" type="ORF">MM415B01433_0010</name>
</gene>
<reference evidence="1" key="1">
    <citation type="submission" date="2020-03" db="EMBL/GenBank/DDBJ databases">
        <title>The deep terrestrial virosphere.</title>
        <authorList>
            <person name="Holmfeldt K."/>
            <person name="Nilsson E."/>
            <person name="Simone D."/>
            <person name="Lopez-Fernandez M."/>
            <person name="Wu X."/>
            <person name="de Brujin I."/>
            <person name="Lundin D."/>
            <person name="Andersson A."/>
            <person name="Bertilsson S."/>
            <person name="Dopson M."/>
        </authorList>
    </citation>
    <scope>NUCLEOTIDE SEQUENCE</scope>
    <source>
        <strain evidence="2">MM415A02811</strain>
        <strain evidence="1">MM415B01433</strain>
    </source>
</reference>
<accession>A0A6M3IM87</accession>